<dbReference type="InterPro" id="IPR007021">
    <property type="entry name" value="DUF659"/>
</dbReference>
<evidence type="ECO:0000256" key="5">
    <source>
        <dbReference type="ARBA" id="ARBA00023242"/>
    </source>
</evidence>
<comment type="subcellular location">
    <subcellularLocation>
        <location evidence="1">Nucleus</location>
    </subcellularLocation>
</comment>
<evidence type="ECO:0000259" key="7">
    <source>
        <dbReference type="Pfam" id="PF04937"/>
    </source>
</evidence>
<dbReference type="HOGENOM" id="CLU_848864_0_0_1"/>
<dbReference type="InterPro" id="IPR052035">
    <property type="entry name" value="ZnF_BED_domain_contain"/>
</dbReference>
<feature type="region of interest" description="Disordered" evidence="6">
    <location>
        <begin position="1"/>
        <end position="26"/>
    </location>
</feature>
<evidence type="ECO:0000256" key="2">
    <source>
        <dbReference type="ARBA" id="ARBA00022723"/>
    </source>
</evidence>
<accession>A0A015JGP8</accession>
<evidence type="ECO:0000256" key="1">
    <source>
        <dbReference type="ARBA" id="ARBA00004123"/>
    </source>
</evidence>
<dbReference type="GO" id="GO:0008270">
    <property type="term" value="F:zinc ion binding"/>
    <property type="evidence" value="ECO:0007669"/>
    <property type="project" value="UniProtKB-KW"/>
</dbReference>
<evidence type="ECO:0000313" key="8">
    <source>
        <dbReference type="EMBL" id="EXX66285.1"/>
    </source>
</evidence>
<reference evidence="8 9" key="1">
    <citation type="submission" date="2014-02" db="EMBL/GenBank/DDBJ databases">
        <title>Single nucleus genome sequencing reveals high similarity among nuclei of an endomycorrhizal fungus.</title>
        <authorList>
            <person name="Lin K."/>
            <person name="Geurts R."/>
            <person name="Zhang Z."/>
            <person name="Limpens E."/>
            <person name="Saunders D.G."/>
            <person name="Mu D."/>
            <person name="Pang E."/>
            <person name="Cao H."/>
            <person name="Cha H."/>
            <person name="Lin T."/>
            <person name="Zhou Q."/>
            <person name="Shang Y."/>
            <person name="Li Y."/>
            <person name="Ivanov S."/>
            <person name="Sharma T."/>
            <person name="Velzen R.V."/>
            <person name="Ruijter N.D."/>
            <person name="Aanen D.K."/>
            <person name="Win J."/>
            <person name="Kamoun S."/>
            <person name="Bisseling T."/>
            <person name="Huang S."/>
        </authorList>
    </citation>
    <scope>NUCLEOTIDE SEQUENCE [LARGE SCALE GENOMIC DNA]</scope>
    <source>
        <strain evidence="9">DAOM197198w</strain>
    </source>
</reference>
<dbReference type="PANTHER" id="PTHR46481:SF10">
    <property type="entry name" value="ZINC FINGER BED DOMAIN-CONTAINING PROTEIN 39"/>
    <property type="match status" value="1"/>
</dbReference>
<feature type="domain" description="DUF659" evidence="7">
    <location>
        <begin position="115"/>
        <end position="263"/>
    </location>
</feature>
<dbReference type="Proteomes" id="UP000022910">
    <property type="component" value="Unassembled WGS sequence"/>
</dbReference>
<keyword evidence="5" id="KW-0539">Nucleus</keyword>
<organism evidence="8 9">
    <name type="scientific">Rhizophagus irregularis (strain DAOM 197198w)</name>
    <name type="common">Glomus intraradices</name>
    <dbReference type="NCBI Taxonomy" id="1432141"/>
    <lineage>
        <taxon>Eukaryota</taxon>
        <taxon>Fungi</taxon>
        <taxon>Fungi incertae sedis</taxon>
        <taxon>Mucoromycota</taxon>
        <taxon>Glomeromycotina</taxon>
        <taxon>Glomeromycetes</taxon>
        <taxon>Glomerales</taxon>
        <taxon>Glomeraceae</taxon>
        <taxon>Rhizophagus</taxon>
    </lineage>
</organism>
<evidence type="ECO:0000256" key="6">
    <source>
        <dbReference type="SAM" id="MobiDB-lite"/>
    </source>
</evidence>
<comment type="caution">
    <text evidence="8">The sequence shown here is derived from an EMBL/GenBank/DDBJ whole genome shotgun (WGS) entry which is preliminary data.</text>
</comment>
<sequence length="401" mass="45572">MQVHLDNECSGAPDNAKSAKQNVGSQDSILKTTQSLPNNIVLNSIPTDTLTNRPVKRIKTQKIENFIDCMSEEEQENLEIQLAQALYLAGVPFSFVDNPLVIQFFQCLRPSFKLPNRKGLADELLDDVYDEVKMHTDEQISKAKSLCMVSDGWSNINRVSVQNFIVYTPKLIFFDTTFSGEESHTGEWIANQITQQMEIIGAQKFSSVITDTASVMKAAWKRIEEKYSHIVCLGCNSHIINLLIGDILKIDEIKDIVNNAKIIVNYFKSHIQAAAKLKRIQIENYNKEIALVLPILTRWGTHLSCFQSLLKSKIALEQVLMDSEICQKINREVRNNVLSEEFWEMANLITKFLEPIVVALKLFESDLSTPSTVYSNFKKLMNKVSEISCNFSDNIQQLIQK</sequence>
<gene>
    <name evidence="8" type="ORF">RirG_125290</name>
</gene>
<keyword evidence="4" id="KW-0862">Zinc</keyword>
<evidence type="ECO:0000256" key="3">
    <source>
        <dbReference type="ARBA" id="ARBA00022771"/>
    </source>
</evidence>
<name>A0A015JGP8_RHIIW</name>
<keyword evidence="3" id="KW-0863">Zinc-finger</keyword>
<evidence type="ECO:0000313" key="9">
    <source>
        <dbReference type="Proteomes" id="UP000022910"/>
    </source>
</evidence>
<dbReference type="PANTHER" id="PTHR46481">
    <property type="entry name" value="ZINC FINGER BED DOMAIN-CONTAINING PROTEIN 4"/>
    <property type="match status" value="1"/>
</dbReference>
<dbReference type="GO" id="GO:0005634">
    <property type="term" value="C:nucleus"/>
    <property type="evidence" value="ECO:0007669"/>
    <property type="project" value="UniProtKB-SubCell"/>
</dbReference>
<keyword evidence="2" id="KW-0479">Metal-binding</keyword>
<dbReference type="Pfam" id="PF04937">
    <property type="entry name" value="DUF659"/>
    <property type="match status" value="1"/>
</dbReference>
<dbReference type="OMA" id="FENDSCY"/>
<evidence type="ECO:0000256" key="4">
    <source>
        <dbReference type="ARBA" id="ARBA00022833"/>
    </source>
</evidence>
<keyword evidence="9" id="KW-1185">Reference proteome</keyword>
<dbReference type="EMBL" id="JEMT01019188">
    <property type="protein sequence ID" value="EXX66285.1"/>
    <property type="molecule type" value="Genomic_DNA"/>
</dbReference>
<dbReference type="OrthoDB" id="2401650at2759"/>
<proteinExistence type="predicted"/>
<dbReference type="AlphaFoldDB" id="A0A015JGP8"/>
<dbReference type="SUPFAM" id="SSF53098">
    <property type="entry name" value="Ribonuclease H-like"/>
    <property type="match status" value="1"/>
</dbReference>
<protein>
    <recommendedName>
        <fullName evidence="7">DUF659 domain-containing protein</fullName>
    </recommendedName>
</protein>
<dbReference type="InterPro" id="IPR012337">
    <property type="entry name" value="RNaseH-like_sf"/>
</dbReference>